<name>A0A9X5E8H4_9CYAN</name>
<dbReference type="PANTHER" id="PTHR32208">
    <property type="entry name" value="SECRETED PROTEIN-RELATED"/>
    <property type="match status" value="1"/>
</dbReference>
<dbReference type="RefSeq" id="WP_039715878.1">
    <property type="nucleotide sequence ID" value="NZ_JTJC03000005.1"/>
</dbReference>
<evidence type="ECO:0000256" key="2">
    <source>
        <dbReference type="SAM" id="MobiDB-lite"/>
    </source>
</evidence>
<keyword evidence="6" id="KW-1185">Reference proteome</keyword>
<evidence type="ECO:0000313" key="6">
    <source>
        <dbReference type="Proteomes" id="UP000031532"/>
    </source>
</evidence>
<dbReference type="SMART" id="SM00612">
    <property type="entry name" value="Kelch"/>
    <property type="match status" value="3"/>
</dbReference>
<evidence type="ECO:0000259" key="3">
    <source>
        <dbReference type="Pfam" id="PF07250"/>
    </source>
</evidence>
<evidence type="ECO:0000256" key="1">
    <source>
        <dbReference type="ARBA" id="ARBA00022729"/>
    </source>
</evidence>
<dbReference type="Proteomes" id="UP000031532">
    <property type="component" value="Unassembled WGS sequence"/>
</dbReference>
<gene>
    <name evidence="5" type="ORF">QH73_0019110</name>
</gene>
<comment type="caution">
    <text evidence="5">The sequence shown here is derived from an EMBL/GenBank/DDBJ whole genome shotgun (WGS) entry which is preliminary data.</text>
</comment>
<dbReference type="Pfam" id="PF09118">
    <property type="entry name" value="GO-like_E_set"/>
    <property type="match status" value="1"/>
</dbReference>
<reference evidence="5 6" key="1">
    <citation type="journal article" date="2015" name="Genome Announc.">
        <title>Draft Genome Sequence of the Terrestrial Cyanobacterium Scytonema millei VB511283, Isolated from Eastern India.</title>
        <authorList>
            <person name="Sen D."/>
            <person name="Chandrababunaidu M.M."/>
            <person name="Singh D."/>
            <person name="Sanghi N."/>
            <person name="Ghorai A."/>
            <person name="Mishra G.P."/>
            <person name="Madduluri M."/>
            <person name="Adhikary S.P."/>
            <person name="Tripathy S."/>
        </authorList>
    </citation>
    <scope>NUCLEOTIDE SEQUENCE [LARGE SCALE GENOMIC DNA]</scope>
    <source>
        <strain evidence="5 6">VB511283</strain>
    </source>
</reference>
<evidence type="ECO:0000259" key="4">
    <source>
        <dbReference type="Pfam" id="PF09118"/>
    </source>
</evidence>
<dbReference type="InterPro" id="IPR037293">
    <property type="entry name" value="Gal_Oxidase_central_sf"/>
</dbReference>
<dbReference type="Gene3D" id="2.130.10.80">
    <property type="entry name" value="Galactose oxidase/kelch, beta-propeller"/>
    <property type="match status" value="1"/>
</dbReference>
<dbReference type="SUPFAM" id="SSF50965">
    <property type="entry name" value="Galactose oxidase, central domain"/>
    <property type="match status" value="1"/>
</dbReference>
<dbReference type="InterPro" id="IPR015202">
    <property type="entry name" value="GO-like_E_set"/>
</dbReference>
<dbReference type="CDD" id="cd02851">
    <property type="entry name" value="E_set_GO_C"/>
    <property type="match status" value="1"/>
</dbReference>
<keyword evidence="1" id="KW-0732">Signal</keyword>
<protein>
    <submittedName>
        <fullName evidence="5">DUF1929 domain-containing protein</fullName>
    </submittedName>
</protein>
<dbReference type="AlphaFoldDB" id="A0A9X5E8H4"/>
<dbReference type="InterPro" id="IPR014756">
    <property type="entry name" value="Ig_E-set"/>
</dbReference>
<feature type="region of interest" description="Disordered" evidence="2">
    <location>
        <begin position="374"/>
        <end position="394"/>
    </location>
</feature>
<dbReference type="InterPro" id="IPR009880">
    <property type="entry name" value="Glyoxal_oxidase_N"/>
</dbReference>
<feature type="domain" description="Glyoxal oxidase N-terminal" evidence="3">
    <location>
        <begin position="89"/>
        <end position="381"/>
    </location>
</feature>
<dbReference type="InterPro" id="IPR006652">
    <property type="entry name" value="Kelch_1"/>
</dbReference>
<dbReference type="Pfam" id="PF07250">
    <property type="entry name" value="Glyoxal_oxid_N"/>
    <property type="match status" value="1"/>
</dbReference>
<dbReference type="OrthoDB" id="8673369at2"/>
<dbReference type="PANTHER" id="PTHR32208:SF21">
    <property type="entry name" value="LOW QUALITY PROTEIN: ALDEHYDE OXIDASE GLOX-LIKE"/>
    <property type="match status" value="1"/>
</dbReference>
<proteinExistence type="predicted"/>
<dbReference type="InterPro" id="IPR011043">
    <property type="entry name" value="Gal_Oxase/kelch_b-propeller"/>
</dbReference>
<dbReference type="EMBL" id="JTJC03000005">
    <property type="protein sequence ID" value="NHC36723.1"/>
    <property type="molecule type" value="Genomic_DNA"/>
</dbReference>
<feature type="domain" description="Galactose oxidase-like Early set" evidence="4">
    <location>
        <begin position="413"/>
        <end position="508"/>
    </location>
</feature>
<accession>A0A9X5E8H4</accession>
<organism evidence="5 6">
    <name type="scientific">Scytonema millei VB511283</name>
    <dbReference type="NCBI Taxonomy" id="1245923"/>
    <lineage>
        <taxon>Bacteria</taxon>
        <taxon>Bacillati</taxon>
        <taxon>Cyanobacteriota</taxon>
        <taxon>Cyanophyceae</taxon>
        <taxon>Nostocales</taxon>
        <taxon>Scytonemataceae</taxon>
        <taxon>Scytonema</taxon>
    </lineage>
</organism>
<sequence>MIQHELLNLPTKKFGTGTLIAQGSGVGSWQLLSYQVPINPVHAALLRTGKVFFFTGSGNNPTRINSPFNSVVWDVNSGTFTSQSPPTDPSGLPIDLFCAGQSFRADGRLMIAGGTLQYDPFYGATSAFLFDPSNEQLTAIASMKYGRWYPTVLTLGNGRIFALSGLDVNGNLAINPEIYSSSWRAFSQATSPFELYAHLILTATGQVFYTGGYFAFNNGVSARLLTLPGNFNQRITETPVGALQQPDSGAQAASVLLPPAQDQRVMVIGGGNPNQATNRVSIINLNASNPAYAAAPSLNFARKHHNAVILPDRTVLVCNGSGFDEAGNAATLTAEIYDPIANTWTLTAPANRVRLYHSVALLLPDGRVVTTGGNPRRLNECDSNGNLPGSSPPLPCEDRQIEIYSPPYISQSRPTIQNAPAEISLGNTFTVTTPQAQNIQWVSLVRPMATTHGLDTEQRLVDLPIASRTSTSLSVTLTSNRNIAPAGWYMLFVSNNSRVPSVARWIRIS</sequence>
<evidence type="ECO:0000313" key="5">
    <source>
        <dbReference type="EMBL" id="NHC36723.1"/>
    </source>
</evidence>
<dbReference type="SUPFAM" id="SSF81296">
    <property type="entry name" value="E set domains"/>
    <property type="match status" value="1"/>
</dbReference>
<dbReference type="InterPro" id="IPR013783">
    <property type="entry name" value="Ig-like_fold"/>
</dbReference>
<dbReference type="Gene3D" id="2.60.40.10">
    <property type="entry name" value="Immunoglobulins"/>
    <property type="match status" value="1"/>
</dbReference>